<evidence type="ECO:0000313" key="12">
    <source>
        <dbReference type="Proteomes" id="UP001595556"/>
    </source>
</evidence>
<dbReference type="NCBIfam" id="TIGR00634">
    <property type="entry name" value="recN"/>
    <property type="match status" value="1"/>
</dbReference>
<dbReference type="CDD" id="cd03241">
    <property type="entry name" value="ABC_RecN"/>
    <property type="match status" value="2"/>
</dbReference>
<dbReference type="InterPro" id="IPR003395">
    <property type="entry name" value="RecF/RecN/SMC_N"/>
</dbReference>
<dbReference type="InterPro" id="IPR004604">
    <property type="entry name" value="DNA_recomb/repair_RecN"/>
</dbReference>
<evidence type="ECO:0000256" key="6">
    <source>
        <dbReference type="ARBA" id="ARBA00022840"/>
    </source>
</evidence>
<evidence type="ECO:0000259" key="10">
    <source>
        <dbReference type="Pfam" id="PF02463"/>
    </source>
</evidence>
<evidence type="ECO:0000256" key="9">
    <source>
        <dbReference type="PIRNR" id="PIRNR003128"/>
    </source>
</evidence>
<dbReference type="PANTHER" id="PTHR11059">
    <property type="entry name" value="DNA REPAIR PROTEIN RECN"/>
    <property type="match status" value="1"/>
</dbReference>
<feature type="domain" description="RecF/RecN/SMC N-terminal" evidence="10">
    <location>
        <begin position="2"/>
        <end position="501"/>
    </location>
</feature>
<dbReference type="SUPFAM" id="SSF52540">
    <property type="entry name" value="P-loop containing nucleoside triphosphate hydrolases"/>
    <property type="match status" value="2"/>
</dbReference>
<name>A0ABV7H404_9BURK</name>
<dbReference type="NCBIfam" id="NF008121">
    <property type="entry name" value="PRK10869.1"/>
    <property type="match status" value="1"/>
</dbReference>
<evidence type="ECO:0000256" key="8">
    <source>
        <dbReference type="ARBA" id="ARBA00033408"/>
    </source>
</evidence>
<comment type="function">
    <text evidence="1 9">May be involved in recombinational repair of damaged DNA.</text>
</comment>
<dbReference type="Proteomes" id="UP001595556">
    <property type="component" value="Unassembled WGS sequence"/>
</dbReference>
<keyword evidence="5 9" id="KW-0227">DNA damage</keyword>
<dbReference type="EMBL" id="JBHRTI010000003">
    <property type="protein sequence ID" value="MFC3147338.1"/>
    <property type="molecule type" value="Genomic_DNA"/>
</dbReference>
<comment type="caution">
    <text evidence="11">The sequence shown here is derived from an EMBL/GenBank/DDBJ whole genome shotgun (WGS) entry which is preliminary data.</text>
</comment>
<keyword evidence="12" id="KW-1185">Reference proteome</keyword>
<evidence type="ECO:0000256" key="5">
    <source>
        <dbReference type="ARBA" id="ARBA00022763"/>
    </source>
</evidence>
<evidence type="ECO:0000256" key="4">
    <source>
        <dbReference type="ARBA" id="ARBA00022741"/>
    </source>
</evidence>
<dbReference type="InterPro" id="IPR027417">
    <property type="entry name" value="P-loop_NTPase"/>
</dbReference>
<evidence type="ECO:0000313" key="11">
    <source>
        <dbReference type="EMBL" id="MFC3147338.1"/>
    </source>
</evidence>
<gene>
    <name evidence="11" type="primary">recN</name>
    <name evidence="11" type="ORF">ACFOEN_06765</name>
</gene>
<keyword evidence="7 9" id="KW-0234">DNA repair</keyword>
<sequence>MLRSLHLTDFVLVTEAEIDFSAGFSALTGETGAGKSILIDALGLVLGGRGDAGVIREGAAKTSIAAEFDVDANVAAFLAEHEFDASDTVLLRRVIDREGRSKAFINGAAVPVTQLRALGDLLVDIHGQHAHQLLQKPAAQRSLLDAFGKLEPQVADVAERWKTLREARALLTRAQTEQASLDAERERLAWQLDELDRLAPQPGEWAEVESEHRRLSHAAGLIESASSALNALEESDEPIIGRLESLHSRLAAQLAHDARLQGAVDALEAAAIQAREAAYALSHYLNSSDLDPQRLEEIEQRLSALHGTARKLRVEPAALADHWQAAREKMGALDAASNLPALQAAVDAAQRMFDQAAKKLSTERAKVAKKLSAAATEAMQTLAMQGGRLDIALTAEDAGPTGTDAVEFLVAGHAGATPRALGKVASGGELSRISLAIAVIASTANATPTLIFDEVDAGVGGAVAEVVGRLMRQLGADRQVLAVTHLPQVAARAHQQFKVEKFTVAGSTQSAIRSLSAADRVDEIARMLAGETITATSKKHAKELLAAD</sequence>
<keyword evidence="6" id="KW-0067">ATP-binding</keyword>
<dbReference type="RefSeq" id="WP_377302267.1">
    <property type="nucleotide sequence ID" value="NZ_CP180191.1"/>
</dbReference>
<reference evidence="12" key="1">
    <citation type="journal article" date="2019" name="Int. J. Syst. Evol. Microbiol.">
        <title>The Global Catalogue of Microorganisms (GCM) 10K type strain sequencing project: providing services to taxonomists for standard genome sequencing and annotation.</title>
        <authorList>
            <consortium name="The Broad Institute Genomics Platform"/>
            <consortium name="The Broad Institute Genome Sequencing Center for Infectious Disease"/>
            <person name="Wu L."/>
            <person name="Ma J."/>
        </authorList>
    </citation>
    <scope>NUCLEOTIDE SEQUENCE [LARGE SCALE GENOMIC DNA]</scope>
    <source>
        <strain evidence="12">KCTC 52168</strain>
    </source>
</reference>
<evidence type="ECO:0000256" key="7">
    <source>
        <dbReference type="ARBA" id="ARBA00023204"/>
    </source>
</evidence>
<dbReference type="PANTHER" id="PTHR11059:SF0">
    <property type="entry name" value="DNA REPAIR PROTEIN RECN"/>
    <property type="match status" value="1"/>
</dbReference>
<comment type="similarity">
    <text evidence="2 9">Belongs to the RecN family.</text>
</comment>
<proteinExistence type="inferred from homology"/>
<evidence type="ECO:0000256" key="3">
    <source>
        <dbReference type="ARBA" id="ARBA00021315"/>
    </source>
</evidence>
<protein>
    <recommendedName>
        <fullName evidence="3 9">DNA repair protein RecN</fullName>
    </recommendedName>
    <alternativeName>
        <fullName evidence="8 9">Recombination protein N</fullName>
    </alternativeName>
</protein>
<evidence type="ECO:0000256" key="1">
    <source>
        <dbReference type="ARBA" id="ARBA00003618"/>
    </source>
</evidence>
<dbReference type="Gene3D" id="3.40.50.300">
    <property type="entry name" value="P-loop containing nucleotide triphosphate hydrolases"/>
    <property type="match status" value="2"/>
</dbReference>
<dbReference type="Pfam" id="PF02463">
    <property type="entry name" value="SMC_N"/>
    <property type="match status" value="1"/>
</dbReference>
<keyword evidence="4" id="KW-0547">Nucleotide-binding</keyword>
<accession>A0ABV7H404</accession>
<organism evidence="11 12">
    <name type="scientific">Piscinibacterium candidicorallinum</name>
    <dbReference type="NCBI Taxonomy" id="1793872"/>
    <lineage>
        <taxon>Bacteria</taxon>
        <taxon>Pseudomonadati</taxon>
        <taxon>Pseudomonadota</taxon>
        <taxon>Betaproteobacteria</taxon>
        <taxon>Burkholderiales</taxon>
        <taxon>Piscinibacterium</taxon>
    </lineage>
</organism>
<evidence type="ECO:0000256" key="2">
    <source>
        <dbReference type="ARBA" id="ARBA00009441"/>
    </source>
</evidence>
<dbReference type="PIRSF" id="PIRSF003128">
    <property type="entry name" value="RecN"/>
    <property type="match status" value="1"/>
</dbReference>